<evidence type="ECO:0000313" key="3">
    <source>
        <dbReference type="EMBL" id="MFC0624227.1"/>
    </source>
</evidence>
<dbReference type="SUPFAM" id="SSF117892">
    <property type="entry name" value="Band 7/SPFH domain"/>
    <property type="match status" value="1"/>
</dbReference>
<dbReference type="InterPro" id="IPR036013">
    <property type="entry name" value="Band_7/SPFH_dom_sf"/>
</dbReference>
<feature type="coiled-coil region" evidence="1">
    <location>
        <begin position="195"/>
        <end position="233"/>
    </location>
</feature>
<accession>A0ABV6QKI5</accession>
<keyword evidence="4" id="KW-1185">Reference proteome</keyword>
<dbReference type="Gene3D" id="3.30.479.30">
    <property type="entry name" value="Band 7 domain"/>
    <property type="match status" value="1"/>
</dbReference>
<proteinExistence type="predicted"/>
<protein>
    <submittedName>
        <fullName evidence="3">SPFH domain-containing protein</fullName>
    </submittedName>
</protein>
<dbReference type="InterPro" id="IPR001107">
    <property type="entry name" value="Band_7"/>
</dbReference>
<comment type="caution">
    <text evidence="3">The sequence shown here is derived from an EMBL/GenBank/DDBJ whole genome shotgun (WGS) entry which is preliminary data.</text>
</comment>
<name>A0ABV6QKI5_9ACTN</name>
<dbReference type="RefSeq" id="WP_380045241.1">
    <property type="nucleotide sequence ID" value="NZ_JBHLTC010000010.1"/>
</dbReference>
<evidence type="ECO:0000313" key="4">
    <source>
        <dbReference type="Proteomes" id="UP001589890"/>
    </source>
</evidence>
<reference evidence="3 4" key="1">
    <citation type="submission" date="2024-09" db="EMBL/GenBank/DDBJ databases">
        <authorList>
            <person name="Sun Q."/>
            <person name="Mori K."/>
        </authorList>
    </citation>
    <scope>NUCLEOTIDE SEQUENCE [LARGE SCALE GENOMIC DNA]</scope>
    <source>
        <strain evidence="3 4">CGMCC 1.15906</strain>
    </source>
</reference>
<dbReference type="EMBL" id="JBHLTC010000010">
    <property type="protein sequence ID" value="MFC0624227.1"/>
    <property type="molecule type" value="Genomic_DNA"/>
</dbReference>
<keyword evidence="1" id="KW-0175">Coiled coil</keyword>
<dbReference type="Pfam" id="PF01145">
    <property type="entry name" value="Band_7"/>
    <property type="match status" value="1"/>
</dbReference>
<evidence type="ECO:0000259" key="2">
    <source>
        <dbReference type="Pfam" id="PF01145"/>
    </source>
</evidence>
<evidence type="ECO:0000256" key="1">
    <source>
        <dbReference type="SAM" id="Coils"/>
    </source>
</evidence>
<sequence length="332" mass="36420">MADISRFRFINHLRANPTTHVRHLRKGRLVHDGPGQAFWFRPLNSALSEIPIDDREQPLLFHGRTVDFQDVAVQATVTYRVTDPALAAARIDFGIDPDHGHWRSTPLEQLGGLMTELAQQAAVDLLARMSLTQALSEGSAALRDQVGSGLREDERLTGMGIGIVDVRVVAVRAESDVERALQTPTREMVQQAADKATYERRAMAVERERAIAENELQNQIELARREEQLVLQKGQNERQRAVEAAAAGQIQTEAQAGRQRMLSQAEADAKRVLGAAEAEAEKALLAAYQDLDQATILALAIKQGALPEIGTLNVTPDLLTPLLSRLTNGAAQ</sequence>
<feature type="domain" description="Band 7" evidence="2">
    <location>
        <begin position="26"/>
        <end position="198"/>
    </location>
</feature>
<gene>
    <name evidence="3" type="ORF">ACFFGN_09145</name>
</gene>
<dbReference type="Proteomes" id="UP001589890">
    <property type="component" value="Unassembled WGS sequence"/>
</dbReference>
<organism evidence="3 4">
    <name type="scientific">Kribbella deserti</name>
    <dbReference type="NCBI Taxonomy" id="1926257"/>
    <lineage>
        <taxon>Bacteria</taxon>
        <taxon>Bacillati</taxon>
        <taxon>Actinomycetota</taxon>
        <taxon>Actinomycetes</taxon>
        <taxon>Propionibacteriales</taxon>
        <taxon>Kribbellaceae</taxon>
        <taxon>Kribbella</taxon>
    </lineage>
</organism>